<dbReference type="InterPro" id="IPR005876">
    <property type="entry name" value="Co_trans_ATP-bd"/>
</dbReference>
<proteinExistence type="inferred from homology"/>
<dbReference type="RefSeq" id="WP_188025526.1">
    <property type="nucleotide sequence ID" value="NZ_JACHGR010000002.1"/>
</dbReference>
<dbReference type="InterPro" id="IPR003439">
    <property type="entry name" value="ABC_transporter-like_ATP-bd"/>
</dbReference>
<comment type="function">
    <text evidence="9">Part of an ABC transporter complex. Responsible for energy coupling to the transport system.</text>
</comment>
<dbReference type="InterPro" id="IPR027417">
    <property type="entry name" value="P-loop_NTPase"/>
</dbReference>
<dbReference type="PANTHER" id="PTHR43553">
    <property type="entry name" value="HEAVY METAL TRANSPORTER"/>
    <property type="match status" value="1"/>
</dbReference>
<feature type="domain" description="ABC transporter" evidence="10">
    <location>
        <begin position="3"/>
        <end position="238"/>
    </location>
</feature>
<dbReference type="FunFam" id="3.40.50.300:FF:000224">
    <property type="entry name" value="Energy-coupling factor transporter ATP-binding protein EcfA"/>
    <property type="match status" value="1"/>
</dbReference>
<evidence type="ECO:0000313" key="11">
    <source>
        <dbReference type="EMBL" id="MBB6054716.1"/>
    </source>
</evidence>
<dbReference type="NCBIfam" id="TIGR01166">
    <property type="entry name" value="cbiO"/>
    <property type="match status" value="1"/>
</dbReference>
<dbReference type="AlphaFoldDB" id="A0A841GDM7"/>
<keyword evidence="6 9" id="KW-0067">ATP-binding</keyword>
<reference evidence="11 12" key="1">
    <citation type="submission" date="2020-08" db="EMBL/GenBank/DDBJ databases">
        <title>Genomic Encyclopedia of Type Strains, Phase IV (KMG-IV): sequencing the most valuable type-strain genomes for metagenomic binning, comparative biology and taxonomic classification.</title>
        <authorList>
            <person name="Goeker M."/>
        </authorList>
    </citation>
    <scope>NUCLEOTIDE SEQUENCE [LARGE SCALE GENOMIC DNA]</scope>
    <source>
        <strain evidence="11 12">DSM 22975</strain>
    </source>
</reference>
<dbReference type="InterPro" id="IPR003593">
    <property type="entry name" value="AAA+_ATPase"/>
</dbReference>
<dbReference type="PROSITE" id="PS50893">
    <property type="entry name" value="ABC_TRANSPORTER_2"/>
    <property type="match status" value="1"/>
</dbReference>
<dbReference type="EMBL" id="JACHGR010000002">
    <property type="protein sequence ID" value="MBB6054716.1"/>
    <property type="molecule type" value="Genomic_DNA"/>
</dbReference>
<accession>A0A841GDM7</accession>
<sequence>MSLSTQQLCFQYQSGEPVLQDLSLDFTRGNVIGILGANGCGKSTLFMNLLGVLKPQQGQVLWNGDPLNYDKKSLRQLRQQIAMVFQDPDQQIFYTDVMSDIAFSLRNLGVDESIIQQRVTQALALVDAGSFRHKPVQYLSHGQKKRVAIAGALVMDADYLLLDEPTAGLDPAGRQQMIHIIERIVAQGKRVVISSHDIDLIYQVCDYLYVLSQGRLLCEGSERKVFLQASQLQEAGLVQPWLVKLHTELGMPLYKTEQQLFAAHNGQPRMREAL</sequence>
<evidence type="ECO:0000256" key="2">
    <source>
        <dbReference type="ARBA" id="ARBA00005417"/>
    </source>
</evidence>
<dbReference type="GO" id="GO:0006824">
    <property type="term" value="P:cobalt ion transport"/>
    <property type="evidence" value="ECO:0007669"/>
    <property type="project" value="InterPro"/>
</dbReference>
<evidence type="ECO:0000256" key="9">
    <source>
        <dbReference type="RuleBase" id="RU364103"/>
    </source>
</evidence>
<dbReference type="InterPro" id="IPR015856">
    <property type="entry name" value="ABC_transpr_CbiO/EcfA_su"/>
</dbReference>
<evidence type="ECO:0000313" key="12">
    <source>
        <dbReference type="Proteomes" id="UP000585721"/>
    </source>
</evidence>
<evidence type="ECO:0000256" key="3">
    <source>
        <dbReference type="ARBA" id="ARBA00022448"/>
    </source>
</evidence>
<comment type="subcellular location">
    <subcellularLocation>
        <location evidence="1 9">Cell membrane</location>
        <topology evidence="1 9">Peripheral membrane protein</topology>
    </subcellularLocation>
</comment>
<dbReference type="PROSITE" id="PS00211">
    <property type="entry name" value="ABC_TRANSPORTER_1"/>
    <property type="match status" value="1"/>
</dbReference>
<keyword evidence="12" id="KW-1185">Reference proteome</keyword>
<gene>
    <name evidence="11" type="ORF">HNR75_000588</name>
</gene>
<organism evidence="11 12">
    <name type="scientific">Tolumonas osonensis</name>
    <dbReference type="NCBI Taxonomy" id="675874"/>
    <lineage>
        <taxon>Bacteria</taxon>
        <taxon>Pseudomonadati</taxon>
        <taxon>Pseudomonadota</taxon>
        <taxon>Gammaproteobacteria</taxon>
        <taxon>Aeromonadales</taxon>
        <taxon>Aeromonadaceae</taxon>
        <taxon>Tolumonas</taxon>
    </lineage>
</organism>
<keyword evidence="4 9" id="KW-1003">Cell membrane</keyword>
<dbReference type="CDD" id="cd03225">
    <property type="entry name" value="ABC_cobalt_CbiO_domain1"/>
    <property type="match status" value="1"/>
</dbReference>
<comment type="similarity">
    <text evidence="2 9">Belongs to the ABC transporter superfamily.</text>
</comment>
<dbReference type="PANTHER" id="PTHR43553:SF24">
    <property type="entry name" value="ENERGY-COUPLING FACTOR TRANSPORTER ATP-BINDING PROTEIN ECFA1"/>
    <property type="match status" value="1"/>
</dbReference>
<dbReference type="Pfam" id="PF00005">
    <property type="entry name" value="ABC_tran"/>
    <property type="match status" value="1"/>
</dbReference>
<comment type="caution">
    <text evidence="11">The sequence shown here is derived from an EMBL/GenBank/DDBJ whole genome shotgun (WGS) entry which is preliminary data.</text>
</comment>
<dbReference type="Proteomes" id="UP000585721">
    <property type="component" value="Unassembled WGS sequence"/>
</dbReference>
<dbReference type="GO" id="GO:0016887">
    <property type="term" value="F:ATP hydrolysis activity"/>
    <property type="evidence" value="ECO:0007669"/>
    <property type="project" value="InterPro"/>
</dbReference>
<protein>
    <recommendedName>
        <fullName evidence="9">ABC transporter ATP-binding protein</fullName>
    </recommendedName>
</protein>
<dbReference type="InterPro" id="IPR017871">
    <property type="entry name" value="ABC_transporter-like_CS"/>
</dbReference>
<keyword evidence="3 9" id="KW-0813">Transport</keyword>
<evidence type="ECO:0000256" key="8">
    <source>
        <dbReference type="ARBA" id="ARBA00023136"/>
    </source>
</evidence>
<evidence type="ECO:0000256" key="6">
    <source>
        <dbReference type="ARBA" id="ARBA00022840"/>
    </source>
</evidence>
<dbReference type="SUPFAM" id="SSF52540">
    <property type="entry name" value="P-loop containing nucleoside triphosphate hydrolases"/>
    <property type="match status" value="1"/>
</dbReference>
<keyword evidence="5 9" id="KW-0547">Nucleotide-binding</keyword>
<evidence type="ECO:0000256" key="5">
    <source>
        <dbReference type="ARBA" id="ARBA00022741"/>
    </source>
</evidence>
<dbReference type="InterPro" id="IPR050095">
    <property type="entry name" value="ECF_ABC_transporter_ATP-bd"/>
</dbReference>
<evidence type="ECO:0000256" key="1">
    <source>
        <dbReference type="ARBA" id="ARBA00004202"/>
    </source>
</evidence>
<evidence type="ECO:0000256" key="7">
    <source>
        <dbReference type="ARBA" id="ARBA00022967"/>
    </source>
</evidence>
<dbReference type="GO" id="GO:0005524">
    <property type="term" value="F:ATP binding"/>
    <property type="evidence" value="ECO:0007669"/>
    <property type="project" value="UniProtKB-UniRule"/>
</dbReference>
<dbReference type="Gene3D" id="3.40.50.300">
    <property type="entry name" value="P-loop containing nucleotide triphosphate hydrolases"/>
    <property type="match status" value="1"/>
</dbReference>
<dbReference type="SMART" id="SM00382">
    <property type="entry name" value="AAA"/>
    <property type="match status" value="1"/>
</dbReference>
<evidence type="ECO:0000259" key="10">
    <source>
        <dbReference type="PROSITE" id="PS50893"/>
    </source>
</evidence>
<name>A0A841GDM7_9GAMM</name>
<dbReference type="GO" id="GO:0042626">
    <property type="term" value="F:ATPase-coupled transmembrane transporter activity"/>
    <property type="evidence" value="ECO:0007669"/>
    <property type="project" value="TreeGrafter"/>
</dbReference>
<dbReference type="GO" id="GO:0043190">
    <property type="term" value="C:ATP-binding cassette (ABC) transporter complex"/>
    <property type="evidence" value="ECO:0007669"/>
    <property type="project" value="TreeGrafter"/>
</dbReference>
<keyword evidence="7" id="KW-1278">Translocase</keyword>
<keyword evidence="8 9" id="KW-0472">Membrane</keyword>
<evidence type="ECO:0000256" key="4">
    <source>
        <dbReference type="ARBA" id="ARBA00022475"/>
    </source>
</evidence>